<comment type="similarity">
    <text evidence="1">Belongs to the DprA/Smf family.</text>
</comment>
<comment type="caution">
    <text evidence="4">The sequence shown here is derived from an EMBL/GenBank/DDBJ whole genome shotgun (WGS) entry which is preliminary data.</text>
</comment>
<dbReference type="InterPro" id="IPR057666">
    <property type="entry name" value="DrpA_SLOG"/>
</dbReference>
<protein>
    <submittedName>
        <fullName evidence="4">DNA protecting protein DprA</fullName>
    </submittedName>
</protein>
<evidence type="ECO:0000313" key="5">
    <source>
        <dbReference type="Proteomes" id="UP000178367"/>
    </source>
</evidence>
<dbReference type="STRING" id="1797994.A2227_03005"/>
<dbReference type="SUPFAM" id="SSF47781">
    <property type="entry name" value="RuvA domain 2-like"/>
    <property type="match status" value="1"/>
</dbReference>
<dbReference type="GO" id="GO:0009294">
    <property type="term" value="P:DNA-mediated transformation"/>
    <property type="evidence" value="ECO:0007669"/>
    <property type="project" value="InterPro"/>
</dbReference>
<dbReference type="PANTHER" id="PTHR43022:SF1">
    <property type="entry name" value="PROTEIN SMF"/>
    <property type="match status" value="1"/>
</dbReference>
<dbReference type="EMBL" id="MFGB01000016">
    <property type="protein sequence ID" value="OGF26229.1"/>
    <property type="molecule type" value="Genomic_DNA"/>
</dbReference>
<evidence type="ECO:0000259" key="2">
    <source>
        <dbReference type="Pfam" id="PF02481"/>
    </source>
</evidence>
<accession>A0A1F5SHS8</accession>
<dbReference type="InterPro" id="IPR036388">
    <property type="entry name" value="WH-like_DNA-bd_sf"/>
</dbReference>
<dbReference type="InterPro" id="IPR003488">
    <property type="entry name" value="DprA"/>
</dbReference>
<evidence type="ECO:0000259" key="3">
    <source>
        <dbReference type="Pfam" id="PF17782"/>
    </source>
</evidence>
<dbReference type="AlphaFoldDB" id="A0A1F5SHS8"/>
<dbReference type="InterPro" id="IPR041614">
    <property type="entry name" value="DprA_WH"/>
</dbReference>
<name>A0A1F5SHS8_9BACT</name>
<dbReference type="NCBIfam" id="TIGR00732">
    <property type="entry name" value="dprA"/>
    <property type="match status" value="1"/>
</dbReference>
<dbReference type="Pfam" id="PF17782">
    <property type="entry name" value="WHD_DprA"/>
    <property type="match status" value="1"/>
</dbReference>
<feature type="domain" description="Smf/DprA SLOG" evidence="2">
    <location>
        <begin position="79"/>
        <end position="290"/>
    </location>
</feature>
<dbReference type="Gene3D" id="3.40.50.450">
    <property type="match status" value="1"/>
</dbReference>
<dbReference type="Pfam" id="PF02481">
    <property type="entry name" value="DNA_processg_A"/>
    <property type="match status" value="1"/>
</dbReference>
<proteinExistence type="inferred from homology"/>
<dbReference type="Proteomes" id="UP000178367">
    <property type="component" value="Unassembled WGS sequence"/>
</dbReference>
<dbReference type="InterPro" id="IPR010994">
    <property type="entry name" value="RuvA_2-like"/>
</dbReference>
<dbReference type="SUPFAM" id="SSF102405">
    <property type="entry name" value="MCP/YpsA-like"/>
    <property type="match status" value="1"/>
</dbReference>
<dbReference type="Gene3D" id="1.10.10.10">
    <property type="entry name" value="Winged helix-like DNA-binding domain superfamily/Winged helix DNA-binding domain"/>
    <property type="match status" value="1"/>
</dbReference>
<evidence type="ECO:0000256" key="1">
    <source>
        <dbReference type="ARBA" id="ARBA00006525"/>
    </source>
</evidence>
<dbReference type="PANTHER" id="PTHR43022">
    <property type="entry name" value="PROTEIN SMF"/>
    <property type="match status" value="1"/>
</dbReference>
<organism evidence="4 5">
    <name type="scientific">Candidatus Falkowbacteria bacterium RIFOXYA2_FULL_47_19</name>
    <dbReference type="NCBI Taxonomy" id="1797994"/>
    <lineage>
        <taxon>Bacteria</taxon>
        <taxon>Candidatus Falkowiibacteriota</taxon>
    </lineage>
</organism>
<sequence>MPDDIKYKVALNNFPKFGPVRLKKLKKYFPDAEHIFKASSEELIRAGIEGKTADEFAAARKSIDPDALWEKVNKENIAVIALEDDDYPNLLKEIYDPPHLLYYRGEIDKKNGSNLAVVGTRKFSPYGKQVTETLVSDLVNNNFTVISGLALGIDTLAHNAALSLSGRTIAVLGTGLDKKNLYPSSNLRLADMIAAEGGAIVSEFPLGTPPLKHNFPQRNRIISGMTLGTIVIEAGERSGALITARYALEQNREVFAVPGNIYSPVSVGPNNLIKAGAKPVTTASEIMETLDLTRINTYIENKKIMPASREEEIILANITYEPQHIDELIRLTGLDTARINSTLIIMEMKGMVKNLGNMQYVLSR</sequence>
<feature type="domain" description="DprA winged helix" evidence="3">
    <location>
        <begin position="306"/>
        <end position="355"/>
    </location>
</feature>
<reference evidence="4 5" key="1">
    <citation type="journal article" date="2016" name="Nat. Commun.">
        <title>Thousands of microbial genomes shed light on interconnected biogeochemical processes in an aquifer system.</title>
        <authorList>
            <person name="Anantharaman K."/>
            <person name="Brown C.T."/>
            <person name="Hug L.A."/>
            <person name="Sharon I."/>
            <person name="Castelle C.J."/>
            <person name="Probst A.J."/>
            <person name="Thomas B.C."/>
            <person name="Singh A."/>
            <person name="Wilkins M.J."/>
            <person name="Karaoz U."/>
            <person name="Brodie E.L."/>
            <person name="Williams K.H."/>
            <person name="Hubbard S.S."/>
            <person name="Banfield J.F."/>
        </authorList>
    </citation>
    <scope>NUCLEOTIDE SEQUENCE [LARGE SCALE GENOMIC DNA]</scope>
</reference>
<evidence type="ECO:0000313" key="4">
    <source>
        <dbReference type="EMBL" id="OGF26229.1"/>
    </source>
</evidence>
<gene>
    <name evidence="4" type="ORF">A2227_03005</name>
</gene>